<evidence type="ECO:0000313" key="2">
    <source>
        <dbReference type="Proteomes" id="UP001152888"/>
    </source>
</evidence>
<comment type="caution">
    <text evidence="1">The sequence shown here is derived from an EMBL/GenBank/DDBJ whole genome shotgun (WGS) entry which is preliminary data.</text>
</comment>
<keyword evidence="2" id="KW-1185">Reference proteome</keyword>
<dbReference type="EMBL" id="CAKOFQ010006850">
    <property type="protein sequence ID" value="CAH1976671.1"/>
    <property type="molecule type" value="Genomic_DNA"/>
</dbReference>
<reference evidence="1" key="1">
    <citation type="submission" date="2022-03" db="EMBL/GenBank/DDBJ databases">
        <authorList>
            <person name="Sayadi A."/>
        </authorList>
    </citation>
    <scope>NUCLEOTIDE SEQUENCE</scope>
</reference>
<evidence type="ECO:0000313" key="1">
    <source>
        <dbReference type="EMBL" id="CAH1976671.1"/>
    </source>
</evidence>
<dbReference type="AlphaFoldDB" id="A0A9P0KST8"/>
<accession>A0A9P0KST8</accession>
<sequence length="71" mass="8276">MSRYRHLEHLSICTSRPCQWAAMWLRHQAAKCPVSDLLPLHNRSRECITHMTTRDSGHPLRIGLTRNTIGR</sequence>
<protein>
    <submittedName>
        <fullName evidence="1">Uncharacterized protein</fullName>
    </submittedName>
</protein>
<organism evidence="1 2">
    <name type="scientific">Acanthoscelides obtectus</name>
    <name type="common">Bean weevil</name>
    <name type="synonym">Bruchus obtectus</name>
    <dbReference type="NCBI Taxonomy" id="200917"/>
    <lineage>
        <taxon>Eukaryota</taxon>
        <taxon>Metazoa</taxon>
        <taxon>Ecdysozoa</taxon>
        <taxon>Arthropoda</taxon>
        <taxon>Hexapoda</taxon>
        <taxon>Insecta</taxon>
        <taxon>Pterygota</taxon>
        <taxon>Neoptera</taxon>
        <taxon>Endopterygota</taxon>
        <taxon>Coleoptera</taxon>
        <taxon>Polyphaga</taxon>
        <taxon>Cucujiformia</taxon>
        <taxon>Chrysomeloidea</taxon>
        <taxon>Chrysomelidae</taxon>
        <taxon>Bruchinae</taxon>
        <taxon>Bruchini</taxon>
        <taxon>Acanthoscelides</taxon>
    </lineage>
</organism>
<gene>
    <name evidence="1" type="ORF">ACAOBT_LOCUS12264</name>
</gene>
<name>A0A9P0KST8_ACAOB</name>
<dbReference type="Proteomes" id="UP001152888">
    <property type="component" value="Unassembled WGS sequence"/>
</dbReference>
<proteinExistence type="predicted"/>